<organism evidence="1 2">
    <name type="scientific">Brachionus plicatilis</name>
    <name type="common">Marine rotifer</name>
    <name type="synonym">Brachionus muelleri</name>
    <dbReference type="NCBI Taxonomy" id="10195"/>
    <lineage>
        <taxon>Eukaryota</taxon>
        <taxon>Metazoa</taxon>
        <taxon>Spiralia</taxon>
        <taxon>Gnathifera</taxon>
        <taxon>Rotifera</taxon>
        <taxon>Eurotatoria</taxon>
        <taxon>Monogononta</taxon>
        <taxon>Pseudotrocha</taxon>
        <taxon>Ploima</taxon>
        <taxon>Brachionidae</taxon>
        <taxon>Brachionus</taxon>
    </lineage>
</organism>
<evidence type="ECO:0000313" key="1">
    <source>
        <dbReference type="EMBL" id="RNA24901.1"/>
    </source>
</evidence>
<evidence type="ECO:0000313" key="2">
    <source>
        <dbReference type="Proteomes" id="UP000276133"/>
    </source>
</evidence>
<dbReference type="EMBL" id="REGN01003022">
    <property type="protein sequence ID" value="RNA24901.1"/>
    <property type="molecule type" value="Genomic_DNA"/>
</dbReference>
<dbReference type="AlphaFoldDB" id="A0A3M7RMX1"/>
<protein>
    <submittedName>
        <fullName evidence="1">Uncharacterized protein</fullName>
    </submittedName>
</protein>
<reference evidence="1 2" key="1">
    <citation type="journal article" date="2018" name="Sci. Rep.">
        <title>Genomic signatures of local adaptation to the degree of environmental predictability in rotifers.</title>
        <authorList>
            <person name="Franch-Gras L."/>
            <person name="Hahn C."/>
            <person name="Garcia-Roger E.M."/>
            <person name="Carmona M.J."/>
            <person name="Serra M."/>
            <person name="Gomez A."/>
        </authorList>
    </citation>
    <scope>NUCLEOTIDE SEQUENCE [LARGE SCALE GENOMIC DNA]</scope>
    <source>
        <strain evidence="1">HYR1</strain>
    </source>
</reference>
<keyword evidence="2" id="KW-1185">Reference proteome</keyword>
<accession>A0A3M7RMX1</accession>
<dbReference type="Proteomes" id="UP000276133">
    <property type="component" value="Unassembled WGS sequence"/>
</dbReference>
<name>A0A3M7RMX1_BRAPC</name>
<sequence length="150" mass="17672">MMANILISQLCESIIENLQNCLTESLKIKQFLLDGYIDGKLKFMIKFFDSNKMILEESIRSQLEKKELCREFQIQSATKIRIHATLAFSIRNIFDYSKTSLRRWPTRRSPMLRAAILNSYGFPPSQPKINLKLDMLLNKRYLFICEERAN</sequence>
<gene>
    <name evidence="1" type="ORF">BpHYR1_033734</name>
</gene>
<proteinExistence type="predicted"/>
<comment type="caution">
    <text evidence="1">The sequence shown here is derived from an EMBL/GenBank/DDBJ whole genome shotgun (WGS) entry which is preliminary data.</text>
</comment>